<reference evidence="1" key="1">
    <citation type="journal article" date="2020" name="Nature">
        <title>Giant virus diversity and host interactions through global metagenomics.</title>
        <authorList>
            <person name="Schulz F."/>
            <person name="Roux S."/>
            <person name="Paez-Espino D."/>
            <person name="Jungbluth S."/>
            <person name="Walsh D.A."/>
            <person name="Denef V.J."/>
            <person name="McMahon K.D."/>
            <person name="Konstantinidis K.T."/>
            <person name="Eloe-Fadrosh E.A."/>
            <person name="Kyrpides N.C."/>
            <person name="Woyke T."/>
        </authorList>
    </citation>
    <scope>NUCLEOTIDE SEQUENCE</scope>
    <source>
        <strain evidence="1">GVMAG-S-ERX555931-87</strain>
    </source>
</reference>
<dbReference type="EMBL" id="MN738741">
    <property type="protein sequence ID" value="QHT36381.1"/>
    <property type="molecule type" value="Genomic_DNA"/>
</dbReference>
<organism evidence="1">
    <name type="scientific">viral metagenome</name>
    <dbReference type="NCBI Taxonomy" id="1070528"/>
    <lineage>
        <taxon>unclassified sequences</taxon>
        <taxon>metagenomes</taxon>
        <taxon>organismal metagenomes</taxon>
    </lineage>
</organism>
<accession>A0A6C0F694</accession>
<evidence type="ECO:0008006" key="2">
    <source>
        <dbReference type="Google" id="ProtNLM"/>
    </source>
</evidence>
<protein>
    <recommendedName>
        <fullName evidence="2">CMP/dCMP-type deaminase domain-containing protein</fullName>
    </recommendedName>
</protein>
<evidence type="ECO:0000313" key="1">
    <source>
        <dbReference type="EMBL" id="QHT36381.1"/>
    </source>
</evidence>
<proteinExistence type="predicted"/>
<dbReference type="AlphaFoldDB" id="A0A6C0F694"/>
<sequence>MIIEIEEPPLILKNNSDSFDNLYCSKSCDVSVLWIVYNKKKKIILAKGASRPCGFNHKRSSIHAEQIGFNYCSKHPNKPHLIIIIWRYSKSGKIKPKYSCNACTQLLTKYKFQDRVFTFQNHKLCPAVVDNPPLSLNSIIRH</sequence>
<name>A0A6C0F694_9ZZZZ</name>